<dbReference type="AlphaFoldDB" id="A0A0D2YE78"/>
<dbReference type="EnsemblFungi" id="FOXG_14615T0">
    <property type="protein sequence ID" value="FOXG_14615P0"/>
    <property type="gene ID" value="FOXG_14615"/>
</dbReference>
<protein>
    <submittedName>
        <fullName evidence="1">Uncharacterized protein</fullName>
    </submittedName>
</protein>
<reference evidence="2" key="1">
    <citation type="journal article" date="2012" name="Mol. Plant Microbe Interact.">
        <title>A highly conserved effector in Fusarium oxysporum is required for full virulence on Arabidopsis.</title>
        <authorList>
            <person name="Thatcher L.F."/>
            <person name="Gardiner D.M."/>
            <person name="Kazan K."/>
            <person name="Manners J."/>
        </authorList>
    </citation>
    <scope>NUCLEOTIDE SEQUENCE [LARGE SCALE GENOMIC DNA]</scope>
    <source>
        <strain evidence="2">Fo5176</strain>
    </source>
</reference>
<evidence type="ECO:0000313" key="2">
    <source>
        <dbReference type="Proteomes" id="UP000002489"/>
    </source>
</evidence>
<dbReference type="Proteomes" id="UP000002489">
    <property type="component" value="Unassembled WGS sequence"/>
</dbReference>
<reference evidence="1" key="2">
    <citation type="submission" date="2025-08" db="UniProtKB">
        <authorList>
            <consortium name="EnsemblFungi"/>
        </authorList>
    </citation>
    <scope>IDENTIFICATION</scope>
    <source>
        <strain evidence="1">4287 / CBS 123668 / FGSC 9935 / NRRL 34936</strain>
    </source>
</reference>
<name>A0A0D2YE78_FUSOF</name>
<organism evidence="1 2">
    <name type="scientific">Fusarium oxysporum (strain Fo5176)</name>
    <name type="common">Fusarium vascular wilt</name>
    <dbReference type="NCBI Taxonomy" id="660025"/>
    <lineage>
        <taxon>Eukaryota</taxon>
        <taxon>Fungi</taxon>
        <taxon>Dikarya</taxon>
        <taxon>Ascomycota</taxon>
        <taxon>Pezizomycotina</taxon>
        <taxon>Sordariomycetes</taxon>
        <taxon>Hypocreomycetidae</taxon>
        <taxon>Hypocreales</taxon>
        <taxon>Nectriaceae</taxon>
        <taxon>Fusarium</taxon>
        <taxon>Fusarium oxysporum species complex</taxon>
    </lineage>
</organism>
<proteinExistence type="predicted"/>
<evidence type="ECO:0000313" key="1">
    <source>
        <dbReference type="EnsemblFungi" id="FOXG_14615P0"/>
    </source>
</evidence>
<sequence>MTPLETLAYAQALFIYQVLRLQDNDSRTYAIYESTMPHLEEASNALIPYIAFDETADSPDHTADLIPLYPASAAQAFWTNWIFQESAKRTLGMINFFMLTYYFMKGESAQDAVDFALAWRNKKHFVINVSALNFLETIIHDAQKDDIDAFGKICLTSLMGLTEAKGWLAMKGIAL</sequence>
<accession>A0A0D2YE78</accession>